<feature type="transmembrane region" description="Helical" evidence="1">
    <location>
        <begin position="154"/>
        <end position="174"/>
    </location>
</feature>
<evidence type="ECO:0000313" key="3">
    <source>
        <dbReference type="Proteomes" id="UP000192578"/>
    </source>
</evidence>
<gene>
    <name evidence="2" type="ORF">BV898_14470</name>
</gene>
<dbReference type="AlphaFoldDB" id="A0A9X6NBZ7"/>
<comment type="caution">
    <text evidence="2">The sequence shown here is derived from an EMBL/GenBank/DDBJ whole genome shotgun (WGS) entry which is preliminary data.</text>
</comment>
<keyword evidence="1" id="KW-0472">Membrane</keyword>
<keyword evidence="1" id="KW-1133">Transmembrane helix</keyword>
<dbReference type="InterPro" id="IPR045860">
    <property type="entry name" value="Snake_toxin-like_sf"/>
</dbReference>
<accession>A0A9X6NBZ7</accession>
<evidence type="ECO:0000256" key="1">
    <source>
        <dbReference type="SAM" id="Phobius"/>
    </source>
</evidence>
<dbReference type="Gene3D" id="2.10.60.10">
    <property type="entry name" value="CD59"/>
    <property type="match status" value="1"/>
</dbReference>
<evidence type="ECO:0000313" key="2">
    <source>
        <dbReference type="EMBL" id="OWA49936.1"/>
    </source>
</evidence>
<organism evidence="2 3">
    <name type="scientific">Hypsibius exemplaris</name>
    <name type="common">Freshwater tardigrade</name>
    <dbReference type="NCBI Taxonomy" id="2072580"/>
    <lineage>
        <taxon>Eukaryota</taxon>
        <taxon>Metazoa</taxon>
        <taxon>Ecdysozoa</taxon>
        <taxon>Tardigrada</taxon>
        <taxon>Eutardigrada</taxon>
        <taxon>Parachela</taxon>
        <taxon>Hypsibioidea</taxon>
        <taxon>Hypsibiidae</taxon>
        <taxon>Hypsibius</taxon>
    </lineage>
</organism>
<keyword evidence="3" id="KW-1185">Reference proteome</keyword>
<evidence type="ECO:0008006" key="4">
    <source>
        <dbReference type="Google" id="ProtNLM"/>
    </source>
</evidence>
<protein>
    <recommendedName>
        <fullName evidence="4">UPAR/Ly6 domain-containing protein</fullName>
    </recommendedName>
</protein>
<dbReference type="SUPFAM" id="SSF57302">
    <property type="entry name" value="Snake toxin-like"/>
    <property type="match status" value="1"/>
</dbReference>
<dbReference type="Proteomes" id="UP000192578">
    <property type="component" value="Unassembled WGS sequence"/>
</dbReference>
<reference evidence="3" key="1">
    <citation type="submission" date="2017-01" db="EMBL/GenBank/DDBJ databases">
        <title>Comparative genomics of anhydrobiosis in the tardigrade Hypsibius dujardini.</title>
        <authorList>
            <person name="Yoshida Y."/>
            <person name="Koutsovoulos G."/>
            <person name="Laetsch D."/>
            <person name="Stevens L."/>
            <person name="Kumar S."/>
            <person name="Horikawa D."/>
            <person name="Ishino K."/>
            <person name="Komine S."/>
            <person name="Tomita M."/>
            <person name="Blaxter M."/>
            <person name="Arakawa K."/>
        </authorList>
    </citation>
    <scope>NUCLEOTIDE SEQUENCE [LARGE SCALE GENOMIC DNA]</scope>
    <source>
        <strain evidence="3">Z151</strain>
    </source>
</reference>
<proteinExistence type="predicted"/>
<keyword evidence="1" id="KW-0812">Transmembrane</keyword>
<dbReference type="CDD" id="cd00117">
    <property type="entry name" value="TFP"/>
    <property type="match status" value="1"/>
</dbReference>
<sequence length="183" mass="20136">MDLRNLFTTLSASWNGITFLTILTCFFGLSHGESWDYSTTSSSHHSNMVGWGNTTLMPVEPLRCYSCQSEVANSDCVHMNNTDNVPTVVCASTQSFCKVQHFSGNNTFRYVNRSCSDSTCKGGCVQAAGSGDFIFLEMCYYCCGDNLCNTRNAALLRTSWVGLSVLSVVVWFFLSSGNARARL</sequence>
<dbReference type="EMBL" id="MTYJ01000177">
    <property type="protein sequence ID" value="OWA49936.1"/>
    <property type="molecule type" value="Genomic_DNA"/>
</dbReference>
<name>A0A9X6NBZ7_HYPEX</name>
<dbReference type="OrthoDB" id="5945173at2759"/>